<gene>
    <name evidence="1" type="ORF">T4D_7097</name>
</gene>
<reference evidence="1 2" key="1">
    <citation type="submission" date="2015-01" db="EMBL/GenBank/DDBJ databases">
        <title>Evolution of Trichinella species and genotypes.</title>
        <authorList>
            <person name="Korhonen P.K."/>
            <person name="Edoardo P."/>
            <person name="Giuseppe L.R."/>
            <person name="Gasser R.B."/>
        </authorList>
    </citation>
    <scope>NUCLEOTIDE SEQUENCE [LARGE SCALE GENOMIC DNA]</scope>
    <source>
        <strain evidence="1">ISS470</strain>
    </source>
</reference>
<organism evidence="1 2">
    <name type="scientific">Trichinella pseudospiralis</name>
    <name type="common">Parasitic roundworm</name>
    <dbReference type="NCBI Taxonomy" id="6337"/>
    <lineage>
        <taxon>Eukaryota</taxon>
        <taxon>Metazoa</taxon>
        <taxon>Ecdysozoa</taxon>
        <taxon>Nematoda</taxon>
        <taxon>Enoplea</taxon>
        <taxon>Dorylaimia</taxon>
        <taxon>Trichinellida</taxon>
        <taxon>Trichinellidae</taxon>
        <taxon>Trichinella</taxon>
    </lineage>
</organism>
<comment type="caution">
    <text evidence="1">The sequence shown here is derived from an EMBL/GenBank/DDBJ whole genome shotgun (WGS) entry which is preliminary data.</text>
</comment>
<dbReference type="AlphaFoldDB" id="A0A0V1DM39"/>
<keyword evidence="2" id="KW-1185">Reference proteome</keyword>
<sequence length="48" mass="5452">MSTPVPFTYPITFWDINGRNACWGFNFCISCLSHQILGRKCTNRNAGL</sequence>
<dbReference type="Proteomes" id="UP000054995">
    <property type="component" value="Unassembled WGS sequence"/>
</dbReference>
<accession>A0A0V1DM39</accession>
<dbReference type="EMBL" id="JYDT01003307">
    <property type="protein sequence ID" value="KRY62510.1"/>
    <property type="molecule type" value="Genomic_DNA"/>
</dbReference>
<name>A0A0V1DM39_TRIPS</name>
<proteinExistence type="predicted"/>
<protein>
    <submittedName>
        <fullName evidence="1">Uncharacterized protein</fullName>
    </submittedName>
</protein>
<evidence type="ECO:0000313" key="2">
    <source>
        <dbReference type="Proteomes" id="UP000054995"/>
    </source>
</evidence>
<evidence type="ECO:0000313" key="1">
    <source>
        <dbReference type="EMBL" id="KRY62510.1"/>
    </source>
</evidence>